<sequence>MNIYFFGDSICFGQFVSPTNIWINLLTRKLQEKFNNVIVQNPSVNGRTTRQALEDMSFQIQSNPVDVLYIQFGMNDCNHWVTDNGCPRVSITAFKANLLEMIDRAIQSGVKTILLGTNHPTPKTTKYKNLSFSYQTKNEEYNEIIRDVAREKNTVLVDHENFWRTHCTDLNHEFSNLILPDGIHLSIQGHVAYFNHILPILTQELIKLTQKIGSNKLLENIT</sequence>
<dbReference type="PATRIC" id="fig|458.5.peg.2304"/>
<dbReference type="Proteomes" id="UP000054608">
    <property type="component" value="Unassembled WGS sequence"/>
</dbReference>
<comment type="caution">
    <text evidence="2">The sequence shown here is derived from an EMBL/GenBank/DDBJ whole genome shotgun (WGS) entry which is preliminary data.</text>
</comment>
<protein>
    <submittedName>
        <fullName evidence="2">GDSL-like Lipase/Acylhydrolase</fullName>
    </submittedName>
</protein>
<evidence type="ECO:0000259" key="1">
    <source>
        <dbReference type="Pfam" id="PF13472"/>
    </source>
</evidence>
<dbReference type="Gene3D" id="3.40.50.1110">
    <property type="entry name" value="SGNH hydrolase"/>
    <property type="match status" value="1"/>
</dbReference>
<feature type="domain" description="SGNH hydrolase-type esterase" evidence="1">
    <location>
        <begin position="5"/>
        <end position="190"/>
    </location>
</feature>
<dbReference type="SUPFAM" id="SSF52266">
    <property type="entry name" value="SGNH hydrolase"/>
    <property type="match status" value="1"/>
</dbReference>
<keyword evidence="2" id="KW-0378">Hydrolase</keyword>
<dbReference type="RefSeq" id="WP_058532172.1">
    <property type="nucleotide sequence ID" value="NZ_CAAAIN010000007.1"/>
</dbReference>
<dbReference type="STRING" id="458.Lrub_2209"/>
<dbReference type="InterPro" id="IPR013830">
    <property type="entry name" value="SGNH_hydro"/>
</dbReference>
<accession>A0A0W0XRD7</accession>
<reference evidence="2 3" key="1">
    <citation type="submission" date="2015-11" db="EMBL/GenBank/DDBJ databases">
        <title>Genomic analysis of 38 Legionella species identifies large and diverse effector repertoires.</title>
        <authorList>
            <person name="Burstein D."/>
            <person name="Amaro F."/>
            <person name="Zusman T."/>
            <person name="Lifshitz Z."/>
            <person name="Cohen O."/>
            <person name="Gilbert J.A."/>
            <person name="Pupko T."/>
            <person name="Shuman H.A."/>
            <person name="Segal G."/>
        </authorList>
    </citation>
    <scope>NUCLEOTIDE SEQUENCE [LARGE SCALE GENOMIC DNA]</scope>
    <source>
        <strain evidence="2 3">WA-270A-C2</strain>
    </source>
</reference>
<gene>
    <name evidence="2" type="ORF">Lrub_2209</name>
</gene>
<dbReference type="Pfam" id="PF13472">
    <property type="entry name" value="Lipase_GDSL_2"/>
    <property type="match status" value="1"/>
</dbReference>
<dbReference type="CDD" id="cd00229">
    <property type="entry name" value="SGNH_hydrolase"/>
    <property type="match status" value="1"/>
</dbReference>
<evidence type="ECO:0000313" key="2">
    <source>
        <dbReference type="EMBL" id="KTD47287.1"/>
    </source>
</evidence>
<name>A0A0W0XRD7_9GAMM</name>
<organism evidence="2 3">
    <name type="scientific">Legionella rubrilucens</name>
    <dbReference type="NCBI Taxonomy" id="458"/>
    <lineage>
        <taxon>Bacteria</taxon>
        <taxon>Pseudomonadati</taxon>
        <taxon>Pseudomonadota</taxon>
        <taxon>Gammaproteobacteria</taxon>
        <taxon>Legionellales</taxon>
        <taxon>Legionellaceae</taxon>
        <taxon>Legionella</taxon>
    </lineage>
</organism>
<proteinExistence type="predicted"/>
<evidence type="ECO:0000313" key="3">
    <source>
        <dbReference type="Proteomes" id="UP000054608"/>
    </source>
</evidence>
<dbReference type="EMBL" id="LNYT01000020">
    <property type="protein sequence ID" value="KTD47287.1"/>
    <property type="molecule type" value="Genomic_DNA"/>
</dbReference>
<dbReference type="InterPro" id="IPR036514">
    <property type="entry name" value="SGNH_hydro_sf"/>
</dbReference>
<dbReference type="InterPro" id="IPR051532">
    <property type="entry name" value="Ester_Hydrolysis_Enzymes"/>
</dbReference>
<dbReference type="PANTHER" id="PTHR30383">
    <property type="entry name" value="THIOESTERASE 1/PROTEASE 1/LYSOPHOSPHOLIPASE L1"/>
    <property type="match status" value="1"/>
</dbReference>
<dbReference type="AlphaFoldDB" id="A0A0W0XRD7"/>
<dbReference type="GO" id="GO:0016788">
    <property type="term" value="F:hydrolase activity, acting on ester bonds"/>
    <property type="evidence" value="ECO:0007669"/>
    <property type="project" value="UniProtKB-ARBA"/>
</dbReference>
<keyword evidence="3" id="KW-1185">Reference proteome</keyword>